<dbReference type="Gene3D" id="1.10.20.10">
    <property type="entry name" value="Histone, subunit A"/>
    <property type="match status" value="1"/>
</dbReference>
<dbReference type="GO" id="GO:0046982">
    <property type="term" value="F:protein heterodimerization activity"/>
    <property type="evidence" value="ECO:0007669"/>
    <property type="project" value="InterPro"/>
</dbReference>
<accession>A0AAN7VA28</accession>
<dbReference type="GO" id="GO:0031507">
    <property type="term" value="P:heterochromatin formation"/>
    <property type="evidence" value="ECO:0007669"/>
    <property type="project" value="TreeGrafter"/>
</dbReference>
<name>A0AAN7VA28_9COLE</name>
<evidence type="ECO:0000313" key="7">
    <source>
        <dbReference type="Proteomes" id="UP001329430"/>
    </source>
</evidence>
<dbReference type="Pfam" id="PF00808">
    <property type="entry name" value="CBFD_NFYB_HMF"/>
    <property type="match status" value="1"/>
</dbReference>
<dbReference type="GO" id="GO:0006974">
    <property type="term" value="P:DNA damage response"/>
    <property type="evidence" value="ECO:0007669"/>
    <property type="project" value="TreeGrafter"/>
</dbReference>
<dbReference type="GO" id="GO:0006272">
    <property type="term" value="P:leading strand elongation"/>
    <property type="evidence" value="ECO:0007669"/>
    <property type="project" value="TreeGrafter"/>
</dbReference>
<dbReference type="SUPFAM" id="SSF47113">
    <property type="entry name" value="Histone-fold"/>
    <property type="match status" value="1"/>
</dbReference>
<evidence type="ECO:0000259" key="5">
    <source>
        <dbReference type="Pfam" id="PF00808"/>
    </source>
</evidence>
<dbReference type="GO" id="GO:0008623">
    <property type="term" value="C:CHRAC"/>
    <property type="evidence" value="ECO:0007669"/>
    <property type="project" value="TreeGrafter"/>
</dbReference>
<evidence type="ECO:0000256" key="1">
    <source>
        <dbReference type="ARBA" id="ARBA00004123"/>
    </source>
</evidence>
<proteinExistence type="predicted"/>
<dbReference type="GO" id="GO:0008622">
    <property type="term" value="C:epsilon DNA polymerase complex"/>
    <property type="evidence" value="ECO:0007669"/>
    <property type="project" value="TreeGrafter"/>
</dbReference>
<evidence type="ECO:0000256" key="3">
    <source>
        <dbReference type="ARBA" id="ARBA00039793"/>
    </source>
</evidence>
<feature type="domain" description="Transcription factor CBF/NF-Y/archaeal histone" evidence="5">
    <location>
        <begin position="9"/>
        <end position="73"/>
    </location>
</feature>
<dbReference type="InterPro" id="IPR003958">
    <property type="entry name" value="CBFA_NFYB_domain"/>
</dbReference>
<organism evidence="6 7">
    <name type="scientific">Pyrocoelia pectoralis</name>
    <dbReference type="NCBI Taxonomy" id="417401"/>
    <lineage>
        <taxon>Eukaryota</taxon>
        <taxon>Metazoa</taxon>
        <taxon>Ecdysozoa</taxon>
        <taxon>Arthropoda</taxon>
        <taxon>Hexapoda</taxon>
        <taxon>Insecta</taxon>
        <taxon>Pterygota</taxon>
        <taxon>Neoptera</taxon>
        <taxon>Endopterygota</taxon>
        <taxon>Coleoptera</taxon>
        <taxon>Polyphaga</taxon>
        <taxon>Elateriformia</taxon>
        <taxon>Elateroidea</taxon>
        <taxon>Lampyridae</taxon>
        <taxon>Lampyrinae</taxon>
        <taxon>Pyrocoelia</taxon>
    </lineage>
</organism>
<dbReference type="CDD" id="cd22928">
    <property type="entry name" value="HFD_POLE3_DPB4"/>
    <property type="match status" value="1"/>
</dbReference>
<dbReference type="PANTHER" id="PTHR46172">
    <property type="entry name" value="DNA POLYMERASE EPSILON SUBUNIT 3"/>
    <property type="match status" value="1"/>
</dbReference>
<feature type="compositionally biased region" description="Acidic residues" evidence="4">
    <location>
        <begin position="111"/>
        <end position="127"/>
    </location>
</feature>
<protein>
    <recommendedName>
        <fullName evidence="3">DNA polymerase epsilon subunit 3</fullName>
    </recommendedName>
</protein>
<comment type="subcellular location">
    <subcellularLocation>
        <location evidence="1">Nucleus</location>
    </subcellularLocation>
</comment>
<keyword evidence="2" id="KW-0539">Nucleus</keyword>
<comment type="caution">
    <text evidence="6">The sequence shown here is derived from an EMBL/GenBank/DDBJ whole genome shotgun (WGS) entry which is preliminary data.</text>
</comment>
<gene>
    <name evidence="6" type="ORF">RI129_008551</name>
</gene>
<reference evidence="6 7" key="1">
    <citation type="journal article" date="2024" name="Insects">
        <title>An Improved Chromosome-Level Genome Assembly of the Firefly Pyrocoelia pectoralis.</title>
        <authorList>
            <person name="Fu X."/>
            <person name="Meyer-Rochow V.B."/>
            <person name="Ballantyne L."/>
            <person name="Zhu X."/>
        </authorList>
    </citation>
    <scope>NUCLEOTIDE SEQUENCE [LARGE SCALE GENOMIC DNA]</scope>
    <source>
        <strain evidence="6">XCY_ONT2</strain>
    </source>
</reference>
<evidence type="ECO:0000256" key="4">
    <source>
        <dbReference type="SAM" id="MobiDB-lite"/>
    </source>
</evidence>
<dbReference type="GO" id="GO:0031490">
    <property type="term" value="F:chromatin DNA binding"/>
    <property type="evidence" value="ECO:0007669"/>
    <property type="project" value="TreeGrafter"/>
</dbReference>
<dbReference type="InterPro" id="IPR051377">
    <property type="entry name" value="DNA_Pol-Epsilon_Subunit"/>
</dbReference>
<keyword evidence="7" id="KW-1185">Reference proteome</keyword>
<feature type="region of interest" description="Disordered" evidence="4">
    <location>
        <begin position="92"/>
        <end position="127"/>
    </location>
</feature>
<dbReference type="AlphaFoldDB" id="A0AAN7VA28"/>
<dbReference type="EMBL" id="JAVRBK010000006">
    <property type="protein sequence ID" value="KAK5642384.1"/>
    <property type="molecule type" value="Genomic_DNA"/>
</dbReference>
<dbReference type="InterPro" id="IPR009072">
    <property type="entry name" value="Histone-fold"/>
</dbReference>
<dbReference type="Proteomes" id="UP001329430">
    <property type="component" value="Chromosome 6"/>
</dbReference>
<evidence type="ECO:0000313" key="6">
    <source>
        <dbReference type="EMBL" id="KAK5642384.1"/>
    </source>
</evidence>
<dbReference type="PANTHER" id="PTHR46172:SF1">
    <property type="entry name" value="DNA POLYMERASE EPSILON SUBUNIT 3"/>
    <property type="match status" value="1"/>
</dbReference>
<sequence length="127" mass="14227">MAEKLEDFNLPLSVVQRIVKEAINENVNISKEARIALARAAAVFVLYVTSHSSQVAQKVNRKTLLAEDVFEALKNLDFGELIKPLQTHLQEFKESHKKKEKATTSKSAEGGGEENAVEEMEEDNEDE</sequence>
<evidence type="ECO:0000256" key="2">
    <source>
        <dbReference type="ARBA" id="ARBA00023242"/>
    </source>
</evidence>